<proteinExistence type="inferred from homology"/>
<keyword evidence="4 13" id="KW-0235">DNA replication</keyword>
<feature type="zinc finger region" description="CR-type" evidence="14">
    <location>
        <begin position="141"/>
        <end position="223"/>
    </location>
</feature>
<feature type="binding site" evidence="13">
    <location>
        <position position="171"/>
    </location>
    <ligand>
        <name>Zn(2+)</name>
        <dbReference type="ChEBI" id="CHEBI:29105"/>
        <label>2</label>
    </ligand>
</feature>
<dbReference type="RefSeq" id="WP_068138914.1">
    <property type="nucleotide sequence ID" value="NZ_AP014924.1"/>
</dbReference>
<feature type="binding site" evidence="13">
    <location>
        <position position="157"/>
    </location>
    <ligand>
        <name>Zn(2+)</name>
        <dbReference type="ChEBI" id="CHEBI:29105"/>
        <label>1</label>
    </ligand>
</feature>
<dbReference type="HAMAP" id="MF_01152">
    <property type="entry name" value="DnaJ"/>
    <property type="match status" value="1"/>
</dbReference>
<dbReference type="PROSITE" id="PS51188">
    <property type="entry name" value="ZF_CR"/>
    <property type="match status" value="1"/>
</dbReference>
<dbReference type="GO" id="GO:0005737">
    <property type="term" value="C:cytoplasm"/>
    <property type="evidence" value="ECO:0007669"/>
    <property type="project" value="UniProtKB-SubCell"/>
</dbReference>
<dbReference type="Pfam" id="PF00684">
    <property type="entry name" value="DnaJ_CXXCXGXG"/>
    <property type="match status" value="1"/>
</dbReference>
<keyword evidence="18" id="KW-1185">Reference proteome</keyword>
<evidence type="ECO:0000256" key="7">
    <source>
        <dbReference type="ARBA" id="ARBA00022771"/>
    </source>
</evidence>
<dbReference type="CDD" id="cd10719">
    <property type="entry name" value="DnaJ_zf"/>
    <property type="match status" value="1"/>
</dbReference>
<name>A0A0K2SMZ5_LIMPI</name>
<feature type="domain" description="J" evidence="15">
    <location>
        <begin position="6"/>
        <end position="71"/>
    </location>
</feature>
<dbReference type="CDD" id="cd10747">
    <property type="entry name" value="DnaJ_C"/>
    <property type="match status" value="1"/>
</dbReference>
<evidence type="ECO:0000256" key="14">
    <source>
        <dbReference type="PROSITE-ProRule" id="PRU00546"/>
    </source>
</evidence>
<dbReference type="Gene3D" id="2.10.230.10">
    <property type="entry name" value="Heat shock protein DnaJ, cysteine-rich domain"/>
    <property type="match status" value="1"/>
</dbReference>
<evidence type="ECO:0000259" key="16">
    <source>
        <dbReference type="PROSITE" id="PS51188"/>
    </source>
</evidence>
<evidence type="ECO:0000313" key="17">
    <source>
        <dbReference type="EMBL" id="BAS28490.1"/>
    </source>
</evidence>
<dbReference type="GO" id="GO:0008270">
    <property type="term" value="F:zinc ion binding"/>
    <property type="evidence" value="ECO:0007669"/>
    <property type="project" value="UniProtKB-UniRule"/>
</dbReference>
<organism evidence="17 18">
    <name type="scientific">Limnochorda pilosa</name>
    <dbReference type="NCBI Taxonomy" id="1555112"/>
    <lineage>
        <taxon>Bacteria</taxon>
        <taxon>Bacillati</taxon>
        <taxon>Bacillota</taxon>
        <taxon>Limnochordia</taxon>
        <taxon>Limnochordales</taxon>
        <taxon>Limnochordaceae</taxon>
        <taxon>Limnochorda</taxon>
    </lineage>
</organism>
<sequence length="384" mass="42126">MPGKRDYYEVLGVDRSAGPEEIKKAYRRLARQYHPDVNKNDPQAAEKFKEATEAYQVLSDPEKRSAYDRFGHAAFEGAGAGPGGAGPGGFDPFGGLGDLGGFEDLFDAFFGGGGRRRARGPVKGADLRYDLEIDFEEAAFGVETEISVPRVEVCPHCHGNKAEPGTPIRTCPECQGTGQVRRVQQTPFGRFVNVQTCPRCRGEGKWAETACRECQGAGVVERTRRIRVKVPAGIEAGKRIRLAGEGEAGERGGPPGDLYVFVTVRPHPFFRREGRDVHCEIPISFVQAALGDEIEVPTLEGPVTLKVPEGTQTGTSFRLRGKGVPDLRGFGKGDQLVRVKVVTPTHLTEAQRELLRQFARTGGDQVHEDRGFFDRMRDAFRKAE</sequence>
<dbReference type="FunFam" id="2.10.230.10:FF:000002">
    <property type="entry name" value="Molecular chaperone DnaJ"/>
    <property type="match status" value="1"/>
</dbReference>
<dbReference type="InterPro" id="IPR001623">
    <property type="entry name" value="DnaJ_domain"/>
</dbReference>
<comment type="domain">
    <text evidence="13">The J domain is necessary and sufficient to stimulate DnaK ATPase activity. Zinc center 1 plays an important role in the autonomous, DnaK-independent chaperone activity of DnaJ. Zinc center 2 is essential for interaction with DnaK and for DnaJ activity.</text>
</comment>
<dbReference type="NCBIfam" id="NF008035">
    <property type="entry name" value="PRK10767.1"/>
    <property type="match status" value="1"/>
</dbReference>
<feature type="binding site" evidence="13">
    <location>
        <position position="214"/>
    </location>
    <ligand>
        <name>Zn(2+)</name>
        <dbReference type="ChEBI" id="CHEBI:29105"/>
        <label>1</label>
    </ligand>
</feature>
<dbReference type="PATRIC" id="fig|1555112.3.peg.2699"/>
<reference evidence="18" key="1">
    <citation type="submission" date="2015-07" db="EMBL/GenBank/DDBJ databases">
        <title>Complete genome sequence and phylogenetic analysis of Limnochorda pilosa.</title>
        <authorList>
            <person name="Watanabe M."/>
            <person name="Kojima H."/>
            <person name="Fukui M."/>
        </authorList>
    </citation>
    <scope>NUCLEOTIDE SEQUENCE [LARGE SCALE GENOMIC DNA]</scope>
    <source>
        <strain evidence="18">HC45</strain>
    </source>
</reference>
<evidence type="ECO:0000256" key="1">
    <source>
        <dbReference type="ARBA" id="ARBA00004496"/>
    </source>
</evidence>
<dbReference type="PROSITE" id="PS00636">
    <property type="entry name" value="DNAJ_1"/>
    <property type="match status" value="1"/>
</dbReference>
<protein>
    <recommendedName>
        <fullName evidence="12 13">Chaperone protein DnaJ</fullName>
    </recommendedName>
</protein>
<dbReference type="InterPro" id="IPR001305">
    <property type="entry name" value="HSP_DnaJ_Cys-rich_dom"/>
</dbReference>
<dbReference type="OrthoDB" id="9779889at2"/>
<dbReference type="STRING" id="1555112.LIP_2660"/>
<dbReference type="Proteomes" id="UP000065807">
    <property type="component" value="Chromosome"/>
</dbReference>
<dbReference type="GO" id="GO:0031072">
    <property type="term" value="F:heat shock protein binding"/>
    <property type="evidence" value="ECO:0007669"/>
    <property type="project" value="InterPro"/>
</dbReference>
<dbReference type="GO" id="GO:0006260">
    <property type="term" value="P:DNA replication"/>
    <property type="evidence" value="ECO:0007669"/>
    <property type="project" value="UniProtKB-KW"/>
</dbReference>
<gene>
    <name evidence="13" type="primary">dnaJ</name>
    <name evidence="17" type="ORF">LIP_2660</name>
</gene>
<comment type="subunit">
    <text evidence="2 13">Homodimer.</text>
</comment>
<evidence type="ECO:0000256" key="6">
    <source>
        <dbReference type="ARBA" id="ARBA00022737"/>
    </source>
</evidence>
<keyword evidence="5 13" id="KW-0479">Metal-binding</keyword>
<dbReference type="FunFam" id="2.60.260.20:FF:000004">
    <property type="entry name" value="Molecular chaperone DnaJ"/>
    <property type="match status" value="1"/>
</dbReference>
<feature type="domain" description="CR-type" evidence="16">
    <location>
        <begin position="141"/>
        <end position="223"/>
    </location>
</feature>
<evidence type="ECO:0000256" key="11">
    <source>
        <dbReference type="ARBA" id="ARBA00061004"/>
    </source>
</evidence>
<dbReference type="InterPro" id="IPR018253">
    <property type="entry name" value="DnaJ_domain_CS"/>
</dbReference>
<dbReference type="SMART" id="SM00271">
    <property type="entry name" value="DnaJ"/>
    <property type="match status" value="1"/>
</dbReference>
<comment type="cofactor">
    <cofactor evidence="13">
        <name>Zn(2+)</name>
        <dbReference type="ChEBI" id="CHEBI:29105"/>
    </cofactor>
    <text evidence="13">Binds 2 Zn(2+) ions per monomer.</text>
</comment>
<dbReference type="Pfam" id="PF00226">
    <property type="entry name" value="DnaJ"/>
    <property type="match status" value="1"/>
</dbReference>
<comment type="similarity">
    <text evidence="11 13">Belongs to the DnaJ family.</text>
</comment>
<comment type="function">
    <text evidence="13">Participates actively in the response to hyperosmotic and heat shock by preventing the aggregation of stress-denatured proteins and by disaggregating proteins, also in an autonomous, DnaK-independent fashion. Unfolded proteins bind initially to DnaJ; upon interaction with the DnaJ-bound protein, DnaK hydrolyzes its bound ATP, resulting in the formation of a stable complex. GrpE releases ADP from DnaK; ATP binding to DnaK triggers the release of the substrate protein, thus completing the reaction cycle. Several rounds of ATP-dependent interactions between DnaJ, DnaK and GrpE are required for fully efficient folding. Also involved, together with DnaK and GrpE, in the DNA replication of plasmids through activation of initiation proteins.</text>
</comment>
<dbReference type="EMBL" id="AP014924">
    <property type="protein sequence ID" value="BAS28490.1"/>
    <property type="molecule type" value="Genomic_DNA"/>
</dbReference>
<dbReference type="KEGG" id="lpil:LIP_2660"/>
<dbReference type="PROSITE" id="PS50076">
    <property type="entry name" value="DNAJ_2"/>
    <property type="match status" value="1"/>
</dbReference>
<dbReference type="InterPro" id="IPR036869">
    <property type="entry name" value="J_dom_sf"/>
</dbReference>
<dbReference type="GO" id="GO:0042026">
    <property type="term" value="P:protein refolding"/>
    <property type="evidence" value="ECO:0007669"/>
    <property type="project" value="TreeGrafter"/>
</dbReference>
<dbReference type="PANTHER" id="PTHR43096">
    <property type="entry name" value="DNAJ HOMOLOG 1, MITOCHONDRIAL-RELATED"/>
    <property type="match status" value="1"/>
</dbReference>
<comment type="subcellular location">
    <subcellularLocation>
        <location evidence="1 13">Cytoplasm</location>
    </subcellularLocation>
</comment>
<dbReference type="Gene3D" id="1.10.287.110">
    <property type="entry name" value="DnaJ domain"/>
    <property type="match status" value="1"/>
</dbReference>
<dbReference type="Pfam" id="PF01556">
    <property type="entry name" value="DnaJ_C"/>
    <property type="match status" value="1"/>
</dbReference>
<dbReference type="GO" id="GO:0009408">
    <property type="term" value="P:response to heat"/>
    <property type="evidence" value="ECO:0007669"/>
    <property type="project" value="InterPro"/>
</dbReference>
<keyword evidence="9 13" id="KW-0346">Stress response</keyword>
<dbReference type="CDD" id="cd06257">
    <property type="entry name" value="DnaJ"/>
    <property type="match status" value="1"/>
</dbReference>
<dbReference type="InterPro" id="IPR008971">
    <property type="entry name" value="HSP40/DnaJ_pept-bd"/>
</dbReference>
<accession>A0A0K2SMZ5</accession>
<feature type="binding site" evidence="13">
    <location>
        <position position="197"/>
    </location>
    <ligand>
        <name>Zn(2+)</name>
        <dbReference type="ChEBI" id="CHEBI:29105"/>
        <label>2</label>
    </ligand>
</feature>
<evidence type="ECO:0000256" key="9">
    <source>
        <dbReference type="ARBA" id="ARBA00023016"/>
    </source>
</evidence>
<dbReference type="Gene3D" id="2.60.260.20">
    <property type="entry name" value="Urease metallochaperone UreE, N-terminal domain"/>
    <property type="match status" value="2"/>
</dbReference>
<dbReference type="FunFam" id="1.10.287.110:FF:000031">
    <property type="entry name" value="Molecular chaperone DnaJ"/>
    <property type="match status" value="1"/>
</dbReference>
<dbReference type="SUPFAM" id="SSF49493">
    <property type="entry name" value="HSP40/DnaJ peptide-binding domain"/>
    <property type="match status" value="2"/>
</dbReference>
<evidence type="ECO:0000256" key="12">
    <source>
        <dbReference type="ARBA" id="ARBA00067609"/>
    </source>
</evidence>
<feature type="binding site" evidence="13">
    <location>
        <position position="154"/>
    </location>
    <ligand>
        <name>Zn(2+)</name>
        <dbReference type="ChEBI" id="CHEBI:29105"/>
        <label>1</label>
    </ligand>
</feature>
<dbReference type="NCBIfam" id="TIGR02349">
    <property type="entry name" value="DnaJ_bact"/>
    <property type="match status" value="1"/>
</dbReference>
<dbReference type="GO" id="GO:0051082">
    <property type="term" value="F:unfolded protein binding"/>
    <property type="evidence" value="ECO:0007669"/>
    <property type="project" value="UniProtKB-UniRule"/>
</dbReference>
<evidence type="ECO:0000256" key="8">
    <source>
        <dbReference type="ARBA" id="ARBA00022833"/>
    </source>
</evidence>
<dbReference type="GO" id="GO:0005524">
    <property type="term" value="F:ATP binding"/>
    <property type="evidence" value="ECO:0007669"/>
    <property type="project" value="InterPro"/>
</dbReference>
<dbReference type="SUPFAM" id="SSF57938">
    <property type="entry name" value="DnaJ/Hsp40 cysteine-rich domain"/>
    <property type="match status" value="1"/>
</dbReference>
<feature type="binding site" evidence="13">
    <location>
        <position position="174"/>
    </location>
    <ligand>
        <name>Zn(2+)</name>
        <dbReference type="ChEBI" id="CHEBI:29105"/>
        <label>2</label>
    </ligand>
</feature>
<keyword evidence="6 13" id="KW-0677">Repeat</keyword>
<evidence type="ECO:0000256" key="5">
    <source>
        <dbReference type="ARBA" id="ARBA00022723"/>
    </source>
</evidence>
<evidence type="ECO:0000313" key="18">
    <source>
        <dbReference type="Proteomes" id="UP000065807"/>
    </source>
</evidence>
<evidence type="ECO:0000256" key="3">
    <source>
        <dbReference type="ARBA" id="ARBA00022490"/>
    </source>
</evidence>
<feature type="binding site" evidence="13">
    <location>
        <position position="211"/>
    </location>
    <ligand>
        <name>Zn(2+)</name>
        <dbReference type="ChEBI" id="CHEBI:29105"/>
        <label>1</label>
    </ligand>
</feature>
<dbReference type="AlphaFoldDB" id="A0A0K2SMZ5"/>
<keyword evidence="3 13" id="KW-0963">Cytoplasm</keyword>
<evidence type="ECO:0000256" key="4">
    <source>
        <dbReference type="ARBA" id="ARBA00022705"/>
    </source>
</evidence>
<dbReference type="PANTHER" id="PTHR43096:SF48">
    <property type="entry name" value="CHAPERONE PROTEIN DNAJ"/>
    <property type="match status" value="1"/>
</dbReference>
<evidence type="ECO:0000256" key="13">
    <source>
        <dbReference type="HAMAP-Rule" id="MF_01152"/>
    </source>
</evidence>
<comment type="caution">
    <text evidence="13">Lacks conserved residue(s) required for the propagation of feature annotation.</text>
</comment>
<dbReference type="InterPro" id="IPR002939">
    <property type="entry name" value="DnaJ_C"/>
</dbReference>
<keyword evidence="8 13" id="KW-0862">Zinc</keyword>
<dbReference type="InterPro" id="IPR036410">
    <property type="entry name" value="HSP_DnaJ_Cys-rich_dom_sf"/>
</dbReference>
<evidence type="ECO:0000259" key="15">
    <source>
        <dbReference type="PROSITE" id="PS50076"/>
    </source>
</evidence>
<evidence type="ECO:0000256" key="10">
    <source>
        <dbReference type="ARBA" id="ARBA00023186"/>
    </source>
</evidence>
<keyword evidence="10 13" id="KW-0143">Chaperone</keyword>
<keyword evidence="7 13" id="KW-0863">Zinc-finger</keyword>
<dbReference type="InterPro" id="IPR012724">
    <property type="entry name" value="DnaJ"/>
</dbReference>
<dbReference type="SUPFAM" id="SSF46565">
    <property type="entry name" value="Chaperone J-domain"/>
    <property type="match status" value="1"/>
</dbReference>
<reference evidence="18" key="2">
    <citation type="journal article" date="2016" name="Int. J. Syst. Evol. Microbiol.">
        <title>Complete genome sequence and cell structure of Limnochorda pilosa, a Gram-negative spore-former within the phylum Firmicutes.</title>
        <authorList>
            <person name="Watanabe M."/>
            <person name="Kojima H."/>
            <person name="Fukui M."/>
        </authorList>
    </citation>
    <scope>NUCLEOTIDE SEQUENCE [LARGE SCALE GENOMIC DNA]</scope>
    <source>
        <strain evidence="18">HC45</strain>
    </source>
</reference>
<evidence type="ECO:0000256" key="2">
    <source>
        <dbReference type="ARBA" id="ARBA00011738"/>
    </source>
</evidence>
<feature type="binding site" evidence="13">
    <location>
        <position position="200"/>
    </location>
    <ligand>
        <name>Zn(2+)</name>
        <dbReference type="ChEBI" id="CHEBI:29105"/>
        <label>2</label>
    </ligand>
</feature>
<dbReference type="PRINTS" id="PR00625">
    <property type="entry name" value="JDOMAIN"/>
</dbReference>